<organism evidence="2 3">
    <name type="scientific">Liparis tanakae</name>
    <name type="common">Tanaka's snailfish</name>
    <dbReference type="NCBI Taxonomy" id="230148"/>
    <lineage>
        <taxon>Eukaryota</taxon>
        <taxon>Metazoa</taxon>
        <taxon>Chordata</taxon>
        <taxon>Craniata</taxon>
        <taxon>Vertebrata</taxon>
        <taxon>Euteleostomi</taxon>
        <taxon>Actinopterygii</taxon>
        <taxon>Neopterygii</taxon>
        <taxon>Teleostei</taxon>
        <taxon>Neoteleostei</taxon>
        <taxon>Acanthomorphata</taxon>
        <taxon>Eupercaria</taxon>
        <taxon>Perciformes</taxon>
        <taxon>Cottioidei</taxon>
        <taxon>Cottales</taxon>
        <taxon>Liparidae</taxon>
        <taxon>Liparis</taxon>
    </lineage>
</organism>
<evidence type="ECO:0000313" key="2">
    <source>
        <dbReference type="EMBL" id="TNN61838.1"/>
    </source>
</evidence>
<feature type="compositionally biased region" description="Low complexity" evidence="1">
    <location>
        <begin position="63"/>
        <end position="80"/>
    </location>
</feature>
<accession>A0A4Z2H7C7</accession>
<protein>
    <submittedName>
        <fullName evidence="2">Uncharacterized protein</fullName>
    </submittedName>
</protein>
<proteinExistence type="predicted"/>
<reference evidence="2 3" key="1">
    <citation type="submission" date="2019-03" db="EMBL/GenBank/DDBJ databases">
        <title>First draft genome of Liparis tanakae, snailfish: a comprehensive survey of snailfish specific genes.</title>
        <authorList>
            <person name="Kim W."/>
            <person name="Song I."/>
            <person name="Jeong J.-H."/>
            <person name="Kim D."/>
            <person name="Kim S."/>
            <person name="Ryu S."/>
            <person name="Song J.Y."/>
            <person name="Lee S.K."/>
        </authorList>
    </citation>
    <scope>NUCLEOTIDE SEQUENCE [LARGE SCALE GENOMIC DNA]</scope>
    <source>
        <tissue evidence="2">Muscle</tissue>
    </source>
</reference>
<feature type="compositionally biased region" description="Basic and acidic residues" evidence="1">
    <location>
        <begin position="133"/>
        <end position="150"/>
    </location>
</feature>
<comment type="caution">
    <text evidence="2">The sequence shown here is derived from an EMBL/GenBank/DDBJ whole genome shotgun (WGS) entry which is preliminary data.</text>
</comment>
<keyword evidence="3" id="KW-1185">Reference proteome</keyword>
<name>A0A4Z2H7C7_9TELE</name>
<dbReference type="EMBL" id="SRLO01000307">
    <property type="protein sequence ID" value="TNN61838.1"/>
    <property type="molecule type" value="Genomic_DNA"/>
</dbReference>
<evidence type="ECO:0000313" key="3">
    <source>
        <dbReference type="Proteomes" id="UP000314294"/>
    </source>
</evidence>
<dbReference type="Proteomes" id="UP000314294">
    <property type="component" value="Unassembled WGS sequence"/>
</dbReference>
<feature type="region of interest" description="Disordered" evidence="1">
    <location>
        <begin position="1"/>
        <end position="80"/>
    </location>
</feature>
<sequence>MSRTDRVRAHGLGVGGEGEEAQAVEDHPVEEAVDHALGGQQHDEHHHELGVEDQEPGDDAAHDAAAVADEPHGVGAVAERGRGAVLGPQVAGLPLDVPGAVRRAHHPTTARTATACWGRRRGTDGEEEGEQSAGEKREERDWRRRREAQQRSDSTASTVALEVVSDAL</sequence>
<dbReference type="AlphaFoldDB" id="A0A4Z2H7C7"/>
<feature type="compositionally biased region" description="Basic and acidic residues" evidence="1">
    <location>
        <begin position="24"/>
        <end position="34"/>
    </location>
</feature>
<feature type="region of interest" description="Disordered" evidence="1">
    <location>
        <begin position="101"/>
        <end position="168"/>
    </location>
</feature>
<gene>
    <name evidence="2" type="ORF">EYF80_027955</name>
</gene>
<feature type="compositionally biased region" description="Basic and acidic residues" evidence="1">
    <location>
        <begin position="41"/>
        <end position="50"/>
    </location>
</feature>
<evidence type="ECO:0000256" key="1">
    <source>
        <dbReference type="SAM" id="MobiDB-lite"/>
    </source>
</evidence>